<keyword evidence="9" id="KW-0496">Mitochondrion</keyword>
<proteinExistence type="inferred from homology"/>
<evidence type="ECO:0000256" key="22">
    <source>
        <dbReference type="PROSITE-ProRule" id="PRU00282"/>
    </source>
</evidence>
<name>A0A8J2WHR9_9CRUS</name>
<evidence type="ECO:0000256" key="15">
    <source>
        <dbReference type="ARBA" id="ARBA00051921"/>
    </source>
</evidence>
<dbReference type="PANTHER" id="PTHR45624">
    <property type="entry name" value="MITOCHONDRIAL BASIC AMINO ACIDS TRANSPORTER-RELATED"/>
    <property type="match status" value="1"/>
</dbReference>
<evidence type="ECO:0000256" key="8">
    <source>
        <dbReference type="ARBA" id="ARBA00022989"/>
    </source>
</evidence>
<comment type="similarity">
    <text evidence="2 23">Belongs to the mitochondrial carrier (TC 2.A.29) family.</text>
</comment>
<dbReference type="InterPro" id="IPR023395">
    <property type="entry name" value="MCP_dom_sf"/>
</dbReference>
<dbReference type="GO" id="GO:0005743">
    <property type="term" value="C:mitochondrial inner membrane"/>
    <property type="evidence" value="ECO:0007669"/>
    <property type="project" value="UniProtKB-SubCell"/>
</dbReference>
<dbReference type="InterPro" id="IPR002067">
    <property type="entry name" value="MCP"/>
</dbReference>
<comment type="catalytic activity">
    <reaction evidence="16">
        <text>N(omega)-methyl-L-arginine(in) + L-arginine(out) = N(omega)-methyl-L-arginine(out) + L-arginine(in)</text>
        <dbReference type="Rhea" id="RHEA:72803"/>
        <dbReference type="ChEBI" id="CHEBI:32682"/>
        <dbReference type="ChEBI" id="CHEBI:114953"/>
    </reaction>
</comment>
<evidence type="ECO:0000256" key="19">
    <source>
        <dbReference type="ARBA" id="ARBA00078745"/>
    </source>
</evidence>
<protein>
    <recommendedName>
        <fullName evidence="17">Mitochondrial basic amino acids transporter</fullName>
    </recommendedName>
    <alternativeName>
        <fullName evidence="21">Carnitine/acylcarnitine translocase-like</fullName>
    </alternativeName>
    <alternativeName>
        <fullName evidence="20">Mitochondrial carnitine/acylcarnitine carrier protein CACL</fullName>
    </alternativeName>
    <alternativeName>
        <fullName evidence="19">Mitochondrial ornithine transporter 3</fullName>
    </alternativeName>
    <alternativeName>
        <fullName evidence="18">Solute carrier family 25 member 29</fullName>
    </alternativeName>
</protein>
<reference evidence="25" key="1">
    <citation type="submission" date="2021-11" db="EMBL/GenBank/DDBJ databases">
        <authorList>
            <person name="Schell T."/>
        </authorList>
    </citation>
    <scope>NUCLEOTIDE SEQUENCE</scope>
    <source>
        <strain evidence="25">M5</strain>
    </source>
</reference>
<evidence type="ECO:0000256" key="17">
    <source>
        <dbReference type="ARBA" id="ARBA00071763"/>
    </source>
</evidence>
<dbReference type="Gene3D" id="1.50.40.10">
    <property type="entry name" value="Mitochondrial carrier domain"/>
    <property type="match status" value="1"/>
</dbReference>
<comment type="caution">
    <text evidence="25">The sequence shown here is derived from an EMBL/GenBank/DDBJ whole genome shotgun (WGS) entry which is preliminary data.</text>
</comment>
<comment type="subcellular location">
    <subcellularLocation>
        <location evidence="1">Mitochondrion inner membrane</location>
        <topology evidence="1">Multi-pass membrane protein</topology>
    </subcellularLocation>
</comment>
<dbReference type="PANTHER" id="PTHR45624:SF61">
    <property type="entry name" value="MITOCHONDRIAL BASIC AMINO ACIDS TRANSPORTER"/>
    <property type="match status" value="1"/>
</dbReference>
<dbReference type="PROSITE" id="PS50920">
    <property type="entry name" value="SOLCAR"/>
    <property type="match status" value="3"/>
</dbReference>
<dbReference type="EMBL" id="CAKKLH010000028">
    <property type="protein sequence ID" value="CAH0099954.1"/>
    <property type="molecule type" value="Genomic_DNA"/>
</dbReference>
<organism evidence="25 26">
    <name type="scientific">Daphnia galeata</name>
    <dbReference type="NCBI Taxonomy" id="27404"/>
    <lineage>
        <taxon>Eukaryota</taxon>
        <taxon>Metazoa</taxon>
        <taxon>Ecdysozoa</taxon>
        <taxon>Arthropoda</taxon>
        <taxon>Crustacea</taxon>
        <taxon>Branchiopoda</taxon>
        <taxon>Diplostraca</taxon>
        <taxon>Cladocera</taxon>
        <taxon>Anomopoda</taxon>
        <taxon>Daphniidae</taxon>
        <taxon>Daphnia</taxon>
    </lineage>
</organism>
<keyword evidence="3 23" id="KW-0813">Transport</keyword>
<dbReference type="OrthoDB" id="193856at2759"/>
<feature type="repeat" description="Solcar" evidence="22">
    <location>
        <begin position="91"/>
        <end position="182"/>
    </location>
</feature>
<evidence type="ECO:0000256" key="21">
    <source>
        <dbReference type="ARBA" id="ARBA00080567"/>
    </source>
</evidence>
<dbReference type="GO" id="GO:0005289">
    <property type="term" value="F:high-affinity L-arginine transmembrane transporter activity"/>
    <property type="evidence" value="ECO:0007669"/>
    <property type="project" value="TreeGrafter"/>
</dbReference>
<dbReference type="GO" id="GO:1990575">
    <property type="term" value="P:mitochondrial L-ornithine transmembrane transport"/>
    <property type="evidence" value="ECO:0007669"/>
    <property type="project" value="UniProtKB-ARBA"/>
</dbReference>
<evidence type="ECO:0000256" key="4">
    <source>
        <dbReference type="ARBA" id="ARBA00022692"/>
    </source>
</evidence>
<keyword evidence="26" id="KW-1185">Reference proteome</keyword>
<evidence type="ECO:0000256" key="9">
    <source>
        <dbReference type="ARBA" id="ARBA00023128"/>
    </source>
</evidence>
<feature type="repeat" description="Solcar" evidence="22">
    <location>
        <begin position="2"/>
        <end position="86"/>
    </location>
</feature>
<dbReference type="Pfam" id="PF00153">
    <property type="entry name" value="Mito_carr"/>
    <property type="match status" value="3"/>
</dbReference>
<keyword evidence="10 22" id="KW-0472">Membrane</keyword>
<evidence type="ECO:0000256" key="16">
    <source>
        <dbReference type="ARBA" id="ARBA00052673"/>
    </source>
</evidence>
<comment type="catalytic activity">
    <reaction evidence="11">
        <text>L-lysine(out) + L-arginine(in) = L-lysine(in) + L-arginine(out)</text>
        <dbReference type="Rhea" id="RHEA:70827"/>
        <dbReference type="ChEBI" id="CHEBI:32551"/>
        <dbReference type="ChEBI" id="CHEBI:32682"/>
    </reaction>
</comment>
<keyword evidence="8 24" id="KW-1133">Transmembrane helix</keyword>
<dbReference type="Proteomes" id="UP000789390">
    <property type="component" value="Unassembled WGS sequence"/>
</dbReference>
<dbReference type="InterPro" id="IPR050567">
    <property type="entry name" value="Mitochondrial_Carrier"/>
</dbReference>
<evidence type="ECO:0000313" key="25">
    <source>
        <dbReference type="EMBL" id="CAH0099954.1"/>
    </source>
</evidence>
<evidence type="ECO:0000256" key="12">
    <source>
        <dbReference type="ARBA" id="ARBA00050592"/>
    </source>
</evidence>
<keyword evidence="4 22" id="KW-0812">Transmembrane</keyword>
<dbReference type="InterPro" id="IPR018108">
    <property type="entry name" value="MCP_transmembrane"/>
</dbReference>
<evidence type="ECO:0000256" key="10">
    <source>
        <dbReference type="ARBA" id="ARBA00023136"/>
    </source>
</evidence>
<feature type="transmembrane region" description="Helical" evidence="24">
    <location>
        <begin position="66"/>
        <end position="83"/>
    </location>
</feature>
<evidence type="ECO:0000256" key="7">
    <source>
        <dbReference type="ARBA" id="ARBA00022970"/>
    </source>
</evidence>
<evidence type="ECO:0000256" key="24">
    <source>
        <dbReference type="SAM" id="Phobius"/>
    </source>
</evidence>
<comment type="catalytic activity">
    <reaction evidence="12">
        <text>L-histidine(out) = L-histidine(in)</text>
        <dbReference type="Rhea" id="RHEA:72807"/>
        <dbReference type="ChEBI" id="CHEBI:57595"/>
    </reaction>
</comment>
<evidence type="ECO:0000256" key="6">
    <source>
        <dbReference type="ARBA" id="ARBA00022792"/>
    </source>
</evidence>
<gene>
    <name evidence="25" type="ORF">DGAL_LOCUS2125</name>
</gene>
<feature type="repeat" description="Solcar" evidence="22">
    <location>
        <begin position="189"/>
        <end position="277"/>
    </location>
</feature>
<evidence type="ECO:0000256" key="3">
    <source>
        <dbReference type="ARBA" id="ARBA00022448"/>
    </source>
</evidence>
<evidence type="ECO:0000256" key="1">
    <source>
        <dbReference type="ARBA" id="ARBA00004448"/>
    </source>
</evidence>
<evidence type="ECO:0000256" key="2">
    <source>
        <dbReference type="ARBA" id="ARBA00006375"/>
    </source>
</evidence>
<evidence type="ECO:0000256" key="11">
    <source>
        <dbReference type="ARBA" id="ARBA00049090"/>
    </source>
</evidence>
<evidence type="ECO:0000256" key="20">
    <source>
        <dbReference type="ARBA" id="ARBA00079387"/>
    </source>
</evidence>
<dbReference type="AlphaFoldDB" id="A0A8J2WHR9"/>
<keyword evidence="5" id="KW-0677">Repeat</keyword>
<evidence type="ECO:0000313" key="26">
    <source>
        <dbReference type="Proteomes" id="UP000789390"/>
    </source>
</evidence>
<keyword evidence="6" id="KW-0999">Mitochondrion inner membrane</keyword>
<comment type="catalytic activity">
    <reaction evidence="15">
        <text>L-ornithine(in) + L-arginine(out) = L-ornithine(out) + L-arginine(in)</text>
        <dbReference type="Rhea" id="RHEA:34991"/>
        <dbReference type="ChEBI" id="CHEBI:32682"/>
        <dbReference type="ChEBI" id="CHEBI:46911"/>
    </reaction>
</comment>
<dbReference type="SUPFAM" id="SSF103506">
    <property type="entry name" value="Mitochondrial carrier"/>
    <property type="match status" value="1"/>
</dbReference>
<evidence type="ECO:0000256" key="13">
    <source>
        <dbReference type="ARBA" id="ARBA00050768"/>
    </source>
</evidence>
<comment type="catalytic activity">
    <reaction evidence="13">
        <text>L-histidine(out) + L-arginine(in) = L-histidine(in) + L-arginine(out)</text>
        <dbReference type="Rhea" id="RHEA:71063"/>
        <dbReference type="ChEBI" id="CHEBI:32682"/>
        <dbReference type="ChEBI" id="CHEBI:57595"/>
    </reaction>
</comment>
<feature type="transmembrane region" description="Helical" evidence="24">
    <location>
        <begin position="189"/>
        <end position="208"/>
    </location>
</feature>
<dbReference type="PRINTS" id="PR00926">
    <property type="entry name" value="MITOCARRIER"/>
</dbReference>
<evidence type="ECO:0000256" key="18">
    <source>
        <dbReference type="ARBA" id="ARBA00076491"/>
    </source>
</evidence>
<dbReference type="FunFam" id="1.50.40.10:FF:000037">
    <property type="entry name" value="Solute carrier family 25 member 29"/>
    <property type="match status" value="1"/>
</dbReference>
<accession>A0A8J2WHR9</accession>
<evidence type="ECO:0000256" key="23">
    <source>
        <dbReference type="RuleBase" id="RU000488"/>
    </source>
</evidence>
<keyword evidence="7" id="KW-0029">Amino-acid transport</keyword>
<evidence type="ECO:0000256" key="14">
    <source>
        <dbReference type="ARBA" id="ARBA00051045"/>
    </source>
</evidence>
<sequence>MALDFFAGCVGGCAGVAVGYPLDTVKVRLQTQDARNPTYRGTFHCLQTIVQQESVRGLFKGMSSPMASVAVINAMIFGVYGNVQRRLNEPESLRSHALAGSIAGLVQSFVCSPMELVKTRIQIQEQVCTNGVQLYKGPVDCVRQIWKAEGIRGIFRGLNITIAREIPAFGLYFASYEAMTRRKDPTQPLGAFHMLMAGGGAGVVSWLFTYPIDFLKSRLQVDGLAGERVYKGIGDCIMKTFKNEGFHGFFRGMPTTLIRSFPVNAVTFSVVTWMLRCFEPSSENSSVTYQDASTLQRQESLVNTTSFTHDHHMLSRMHQNEWLADFQWKPLVPVLVLGGVGPASVTIRNYTIHCRCNDWVNGAMSSLVHLSQVHNISAATSSWPQTVQTDAVSANSTVEKQAGLLLDCRCKEADEKDNTRLPIHVSPTADSSYATAAAAAVAVCSAVCCPVVEELA</sequence>
<comment type="catalytic activity">
    <reaction evidence="14">
        <text>L-homoarginine(in) + L-arginine(out) = L-homoarginine(out) + L-arginine(in)</text>
        <dbReference type="Rhea" id="RHEA:72799"/>
        <dbReference type="ChEBI" id="CHEBI:32682"/>
        <dbReference type="ChEBI" id="CHEBI:143006"/>
    </reaction>
</comment>
<evidence type="ECO:0000256" key="5">
    <source>
        <dbReference type="ARBA" id="ARBA00022737"/>
    </source>
</evidence>